<evidence type="ECO:0000259" key="6">
    <source>
        <dbReference type="Pfam" id="PF00324"/>
    </source>
</evidence>
<feature type="transmembrane region" description="Helical" evidence="5">
    <location>
        <begin position="189"/>
        <end position="213"/>
    </location>
</feature>
<feature type="transmembrane region" description="Helical" evidence="5">
    <location>
        <begin position="89"/>
        <end position="117"/>
    </location>
</feature>
<feature type="transmembrane region" description="Helical" evidence="5">
    <location>
        <begin position="340"/>
        <end position="358"/>
    </location>
</feature>
<feature type="transmembrane region" description="Helical" evidence="5">
    <location>
        <begin position="156"/>
        <end position="177"/>
    </location>
</feature>
<dbReference type="EMBL" id="LM997413">
    <property type="protein sequence ID" value="CEA04549.1"/>
    <property type="molecule type" value="Genomic_DNA"/>
</dbReference>
<feature type="transmembrane region" description="Helical" evidence="5">
    <location>
        <begin position="400"/>
        <end position="422"/>
    </location>
</feature>
<feature type="transmembrane region" description="Helical" evidence="5">
    <location>
        <begin position="45"/>
        <end position="68"/>
    </location>
</feature>
<evidence type="ECO:0000256" key="1">
    <source>
        <dbReference type="ARBA" id="ARBA00004141"/>
    </source>
</evidence>
<proteinExistence type="predicted"/>
<name>A0A078ME82_9PSED</name>
<dbReference type="PANTHER" id="PTHR42770">
    <property type="entry name" value="AMINO ACID TRANSPORTER-RELATED"/>
    <property type="match status" value="1"/>
</dbReference>
<dbReference type="AlphaFoldDB" id="A0A078ME82"/>
<dbReference type="RefSeq" id="WP_044499260.1">
    <property type="nucleotide sequence ID" value="NZ_LK391969.1"/>
</dbReference>
<feature type="transmembrane region" description="Helical" evidence="5">
    <location>
        <begin position="12"/>
        <end position="33"/>
    </location>
</feature>
<dbReference type="PATRIC" id="fig|1461581.3.peg.1591"/>
<keyword evidence="3 5" id="KW-1133">Transmembrane helix</keyword>
<feature type="transmembrane region" description="Helical" evidence="5">
    <location>
        <begin position="280"/>
        <end position="304"/>
    </location>
</feature>
<evidence type="ECO:0000256" key="5">
    <source>
        <dbReference type="SAM" id="Phobius"/>
    </source>
</evidence>
<dbReference type="Pfam" id="PF00324">
    <property type="entry name" value="AA_permease"/>
    <property type="match status" value="1"/>
</dbReference>
<accession>A0A078ME82</accession>
<evidence type="ECO:0000313" key="7">
    <source>
        <dbReference type="EMBL" id="CEA04549.1"/>
    </source>
</evidence>
<feature type="domain" description="Amino acid permease/ SLC12A" evidence="6">
    <location>
        <begin position="17"/>
        <end position="397"/>
    </location>
</feature>
<dbReference type="EMBL" id="LK391969">
    <property type="protein sequence ID" value="CEF26680.1"/>
    <property type="molecule type" value="Genomic_DNA"/>
</dbReference>
<feature type="transmembrane region" description="Helical" evidence="5">
    <location>
        <begin position="234"/>
        <end position="256"/>
    </location>
</feature>
<organism evidence="7">
    <name type="scientific">Pseudomonas saudimassiliensis</name>
    <dbReference type="NCBI Taxonomy" id="1461581"/>
    <lineage>
        <taxon>Bacteria</taxon>
        <taxon>Pseudomonadati</taxon>
        <taxon>Pseudomonadota</taxon>
        <taxon>Gammaproteobacteria</taxon>
        <taxon>Pseudomonadales</taxon>
        <taxon>Pseudomonadaceae</taxon>
        <taxon>Pseudomonas</taxon>
    </lineage>
</organism>
<feature type="transmembrane region" description="Helical" evidence="5">
    <location>
        <begin position="364"/>
        <end position="391"/>
    </location>
</feature>
<gene>
    <name evidence="7" type="ORF">BN1049_01613</name>
</gene>
<evidence type="ECO:0000256" key="4">
    <source>
        <dbReference type="ARBA" id="ARBA00023136"/>
    </source>
</evidence>
<dbReference type="GO" id="GO:0016020">
    <property type="term" value="C:membrane"/>
    <property type="evidence" value="ECO:0007669"/>
    <property type="project" value="UniProtKB-SubCell"/>
</dbReference>
<protein>
    <submittedName>
        <fullName evidence="7">Amino acid permease-associated protein</fullName>
    </submittedName>
</protein>
<feature type="transmembrane region" description="Helical" evidence="5">
    <location>
        <begin position="129"/>
        <end position="147"/>
    </location>
</feature>
<keyword evidence="4 5" id="KW-0472">Membrane</keyword>
<dbReference type="PANTHER" id="PTHR42770:SF16">
    <property type="entry name" value="AMINO ACID PERMEASE"/>
    <property type="match status" value="1"/>
</dbReference>
<dbReference type="PIRSF" id="PIRSF006060">
    <property type="entry name" value="AA_transporter"/>
    <property type="match status" value="1"/>
</dbReference>
<dbReference type="InterPro" id="IPR050367">
    <property type="entry name" value="APC_superfamily"/>
</dbReference>
<dbReference type="InterPro" id="IPR004841">
    <property type="entry name" value="AA-permease/SLC12A_dom"/>
</dbReference>
<dbReference type="GO" id="GO:0055085">
    <property type="term" value="P:transmembrane transport"/>
    <property type="evidence" value="ECO:0007669"/>
    <property type="project" value="InterPro"/>
</dbReference>
<evidence type="ECO:0000256" key="3">
    <source>
        <dbReference type="ARBA" id="ARBA00022989"/>
    </source>
</evidence>
<feature type="transmembrane region" description="Helical" evidence="5">
    <location>
        <begin position="434"/>
        <end position="456"/>
    </location>
</feature>
<sequence length="474" mass="50581">MEDGKKKLKGSLGVAPIVMMVVATAAPLTVMVANTPLMVSMGNGISAPVNALIATVIMLLFTVGFVAMSKYITNAGAFYAFIQKGLGRSIGLGSATLAVVSYSMILVALHAFIGYATADALNGLLSINVPWWIYSFGAVALIAFLGYRDIELSSKFLGIALILEIAVVILVDIAILWDKGPTGLEMASFEMANIISGSPGLGILFAIFSFIGFESTVIYREEARDPDRTIPKATYTAVLSVGAFYVISMWCAVSAIGHDNIAAFAEAHGADLYLAVTESYFGVIFMDVMHVLLITSLFACALSLHNIVVRYKYTLGRYGVLPERFADVHDEYGSPHVSSAILSAFCVAAFTVLIATGADPATEIYAWGAMAGTLGYMVILSLTCAAVVVFFRREKTPGQLWTTVIAPTGGLIGILGCLWVAVSNLPDLIGGDHAKTVSILVLLFLLATFAFGFCVAERFRAHQPVRFEALRQLA</sequence>
<reference evidence="7" key="1">
    <citation type="submission" date="2014-07" db="EMBL/GenBank/DDBJ databases">
        <authorList>
            <person name="Urmite Genomes Urmite Genomes"/>
        </authorList>
    </citation>
    <scope>NUCLEOTIDE SEQUENCE</scope>
    <source>
        <strain evidence="7">12M76_air</strain>
    </source>
</reference>
<dbReference type="Gene3D" id="1.20.1740.10">
    <property type="entry name" value="Amino acid/polyamine transporter I"/>
    <property type="match status" value="1"/>
</dbReference>
<evidence type="ECO:0000256" key="2">
    <source>
        <dbReference type="ARBA" id="ARBA00022692"/>
    </source>
</evidence>
<keyword evidence="2 5" id="KW-0812">Transmembrane</keyword>
<comment type="subcellular location">
    <subcellularLocation>
        <location evidence="1">Membrane</location>
        <topology evidence="1">Multi-pass membrane protein</topology>
    </subcellularLocation>
</comment>
<dbReference type="OrthoDB" id="9804700at2"/>